<comment type="caution">
    <text evidence="2">The sequence shown here is derived from an EMBL/GenBank/DDBJ whole genome shotgun (WGS) entry which is preliminary data.</text>
</comment>
<dbReference type="EMBL" id="QTJV01000004">
    <property type="protein sequence ID" value="RFM34091.1"/>
    <property type="molecule type" value="Genomic_DNA"/>
</dbReference>
<evidence type="ECO:0000313" key="2">
    <source>
        <dbReference type="EMBL" id="RFM34091.1"/>
    </source>
</evidence>
<dbReference type="AlphaFoldDB" id="A0A3E1P1N6"/>
<name>A0A3E1P1N6_9BACT</name>
<proteinExistence type="predicted"/>
<evidence type="ECO:0008006" key="4">
    <source>
        <dbReference type="Google" id="ProtNLM"/>
    </source>
</evidence>
<keyword evidence="3" id="KW-1185">Reference proteome</keyword>
<dbReference type="RefSeq" id="WP_116853681.1">
    <property type="nucleotide sequence ID" value="NZ_QTJV01000004.1"/>
</dbReference>
<gene>
    <name evidence="2" type="ORF">DXN04_12430</name>
</gene>
<feature type="coiled-coil region" evidence="1">
    <location>
        <begin position="19"/>
        <end position="53"/>
    </location>
</feature>
<keyword evidence="1" id="KW-0175">Coiled coil</keyword>
<reference evidence="2 3" key="1">
    <citation type="submission" date="2018-08" db="EMBL/GenBank/DDBJ databases">
        <title>Chitinophaga sp. K20C18050901, a novel bacterium isolated from forest soil.</title>
        <authorList>
            <person name="Wang C."/>
        </authorList>
    </citation>
    <scope>NUCLEOTIDE SEQUENCE [LARGE SCALE GENOMIC DNA]</scope>
    <source>
        <strain evidence="2 3">K20C18050901</strain>
    </source>
</reference>
<sequence length="330" mass="38804">MSQELEKRPGELNINKSSLSKEQKTFNKLIQQIASLRQELAELTIVLDKQRQHYIKHIYPFVQQLTGLRAQLVVLMNGFMTLSKGLSDHEKEDLRILILHLLQDIFRYQQGEPEGELLDIFNALSDTSYQDINEQYLSKLRAAAATEETLPATVKTSKRERYKEEKERLLDALRRKNIQQLYRQLAKFFHPDLEQDPAKVQLKEDLMKQLIIAKENEDLLTMLQLELQWIEREDKHPDQLTNDKLHLYNTTLKEQVKDLQEQIKSLFNHPKYEFLQGFAKTPQSARFIDWKSEKNNLDNLLYGFREIISGLSQDTKSALKVLKNVLRNNT</sequence>
<accession>A0A3E1P1N6</accession>
<organism evidence="2 3">
    <name type="scientific">Chitinophaga silvisoli</name>
    <dbReference type="NCBI Taxonomy" id="2291814"/>
    <lineage>
        <taxon>Bacteria</taxon>
        <taxon>Pseudomonadati</taxon>
        <taxon>Bacteroidota</taxon>
        <taxon>Chitinophagia</taxon>
        <taxon>Chitinophagales</taxon>
        <taxon>Chitinophagaceae</taxon>
        <taxon>Chitinophaga</taxon>
    </lineage>
</organism>
<dbReference type="OrthoDB" id="114754at2"/>
<dbReference type="Proteomes" id="UP000261174">
    <property type="component" value="Unassembled WGS sequence"/>
</dbReference>
<evidence type="ECO:0000313" key="3">
    <source>
        <dbReference type="Proteomes" id="UP000261174"/>
    </source>
</evidence>
<evidence type="ECO:0000256" key="1">
    <source>
        <dbReference type="SAM" id="Coils"/>
    </source>
</evidence>
<protein>
    <recommendedName>
        <fullName evidence="4">J domain-containing protein</fullName>
    </recommendedName>
</protein>